<keyword evidence="1 4" id="KW-0547">Nucleotide-binding</keyword>
<dbReference type="CDD" id="cd01891">
    <property type="entry name" value="TypA_BipA"/>
    <property type="match status" value="1"/>
</dbReference>
<dbReference type="FunFam" id="2.40.30.10:FF:000016">
    <property type="entry name" value="GTP-binding protein TypA"/>
    <property type="match status" value="1"/>
</dbReference>
<evidence type="ECO:0000256" key="3">
    <source>
        <dbReference type="ARBA" id="ARBA00048548"/>
    </source>
</evidence>
<dbReference type="Pfam" id="PF00679">
    <property type="entry name" value="EFG_C"/>
    <property type="match status" value="1"/>
</dbReference>
<dbReference type="GO" id="GO:0005525">
    <property type="term" value="F:GTP binding"/>
    <property type="evidence" value="ECO:0007669"/>
    <property type="project" value="UniProtKB-UniRule"/>
</dbReference>
<dbReference type="InterPro" id="IPR047042">
    <property type="entry name" value="BipA_II"/>
</dbReference>
<dbReference type="InterPro" id="IPR009000">
    <property type="entry name" value="Transl_B-barrel_sf"/>
</dbReference>
<dbReference type="InterPro" id="IPR031157">
    <property type="entry name" value="G_TR_CS"/>
</dbReference>
<dbReference type="CDD" id="cd03710">
    <property type="entry name" value="BipA_TypA_C"/>
    <property type="match status" value="1"/>
</dbReference>
<dbReference type="NCBIfam" id="TIGR00231">
    <property type="entry name" value="small_GTP"/>
    <property type="match status" value="1"/>
</dbReference>
<evidence type="ECO:0000256" key="2">
    <source>
        <dbReference type="ARBA" id="ARBA00023134"/>
    </source>
</evidence>
<dbReference type="InterPro" id="IPR027417">
    <property type="entry name" value="P-loop_NTPase"/>
</dbReference>
<evidence type="ECO:0000313" key="7">
    <source>
        <dbReference type="Proteomes" id="UP000196365"/>
    </source>
</evidence>
<dbReference type="InterPro" id="IPR005225">
    <property type="entry name" value="Small_GTP-bd"/>
</dbReference>
<keyword evidence="7" id="KW-1185">Reference proteome</keyword>
<keyword evidence="4" id="KW-0694">RNA-binding</keyword>
<dbReference type="SUPFAM" id="SSF52540">
    <property type="entry name" value="P-loop containing nucleoside triphosphate hydrolases"/>
    <property type="match status" value="1"/>
</dbReference>
<dbReference type="InterPro" id="IPR004161">
    <property type="entry name" value="EFTu-like_2"/>
</dbReference>
<dbReference type="PANTHER" id="PTHR42908">
    <property type="entry name" value="TRANSLATION ELONGATION FACTOR-RELATED"/>
    <property type="match status" value="1"/>
</dbReference>
<dbReference type="Gene3D" id="2.40.50.250">
    <property type="entry name" value="bipa protein"/>
    <property type="match status" value="1"/>
</dbReference>
<organism evidence="6 7">
    <name type="scientific">Garciella nitratireducens DSM 15102</name>
    <dbReference type="NCBI Taxonomy" id="1121911"/>
    <lineage>
        <taxon>Bacteria</taxon>
        <taxon>Bacillati</taxon>
        <taxon>Bacillota</taxon>
        <taxon>Clostridia</taxon>
        <taxon>Eubacteriales</taxon>
        <taxon>Eubacteriaceae</taxon>
        <taxon>Garciella</taxon>
    </lineage>
</organism>
<sequence>MKQVREDIRNIAIIAHVDHGKTTLVDQLLRQSGTFRENQIVQERVMDSNDIERERGITILSKNTAVRYKNIKINIIDTPGHADFGGEVERVLKMVNGVILVVDAFEGPMPQTKFVLKKALELELPVIVCINKIDRPEARPQEVIDEVLDLFIELDANEDQLDCPFVFASAKEGTASLNEKQQGNSMEPLFETIVNYIPAPRGDFEGPTQVLISTIDYDSYVGRIGIGKVERGSIKVNEEVTIVNEDTPDIHKKVRITKLYEFEGLNRVDVREAKVGSIVALMGIEDIHIGDTVCDVEHPEPLPFVKISEPTLAMTFSVNDSPFAGQEGKFVTSRQLRERLFKELQTDVSLRVEETDSTDAFKVSGRGELHLSILIENMRREGYEFQVSKPEVLYKSINGKKQEPMELVTIDVPEEFVGTVIEKLGSRKGEMIDMKPSKGGYTRLEFSIPSRGLIGYRSEFMTDTKGNGIMNSIFKGYEPYKGDISTRSQGSLVAFEAGEAITYGLFNAQERGSLFIKPGTKVYEGMIVGENSRTGDIEVNVCKKKQLTNVRASGSDDALKLSPPRILSLEEALEFIEEDELVEITPENIRMRKKILDTSKRKKINSRK</sequence>
<dbReference type="Gene3D" id="3.30.70.870">
    <property type="entry name" value="Elongation Factor G (Translational Gtpase), domain 3"/>
    <property type="match status" value="1"/>
</dbReference>
<comment type="function">
    <text evidence="4">A 50S ribosomal subunit assembly protein with GTPase activity, required for 50S subunit assembly at low temperatures, may also play a role in translation. Binds GTP and analogs. Binds the 70S ribosome between the 30S and 50S subunits, in a similar position as ribosome-bound EF-G; it contacts a number of ribosomal proteins, both rRNAs and the A-site tRNA.</text>
</comment>
<dbReference type="CDD" id="cd03691">
    <property type="entry name" value="BipA_TypA_II"/>
    <property type="match status" value="1"/>
</dbReference>
<dbReference type="InterPro" id="IPR047041">
    <property type="entry name" value="BipA_GTP-bd_dom"/>
</dbReference>
<dbReference type="RefSeq" id="WP_087678064.1">
    <property type="nucleotide sequence ID" value="NZ_FUWV01000002.1"/>
</dbReference>
<dbReference type="InterPro" id="IPR042116">
    <property type="entry name" value="TypA/BipA_C"/>
</dbReference>
<reference evidence="6 7" key="1">
    <citation type="submission" date="2017-02" db="EMBL/GenBank/DDBJ databases">
        <authorList>
            <person name="Peterson S.W."/>
        </authorList>
    </citation>
    <scope>NUCLEOTIDE SEQUENCE [LARGE SCALE GENOMIC DNA]</scope>
    <source>
        <strain evidence="6 7">DSM 15102</strain>
    </source>
</reference>
<dbReference type="Proteomes" id="UP000196365">
    <property type="component" value="Unassembled WGS sequence"/>
</dbReference>
<dbReference type="HAMAP" id="MF_00849">
    <property type="entry name" value="BipA"/>
    <property type="match status" value="1"/>
</dbReference>
<evidence type="ECO:0000259" key="5">
    <source>
        <dbReference type="PROSITE" id="PS51722"/>
    </source>
</evidence>
<dbReference type="GO" id="GO:0010467">
    <property type="term" value="P:gene expression"/>
    <property type="evidence" value="ECO:0007669"/>
    <property type="project" value="UniProtKB-ARBA"/>
</dbReference>
<keyword evidence="2 4" id="KW-0342">GTP-binding</keyword>
<dbReference type="EC" id="3.6.5.-" evidence="4"/>
<dbReference type="InterPro" id="IPR000640">
    <property type="entry name" value="EFG_V-like"/>
</dbReference>
<comment type="subcellular location">
    <subcellularLocation>
        <location evidence="4">Cytoplasm</location>
    </subcellularLocation>
    <text evidence="4">Binds to ribosomes.</text>
</comment>
<dbReference type="Gene3D" id="3.40.50.300">
    <property type="entry name" value="P-loop containing nucleotide triphosphate hydrolases"/>
    <property type="match status" value="1"/>
</dbReference>
<dbReference type="InterPro" id="IPR048876">
    <property type="entry name" value="BipA_C"/>
</dbReference>
<dbReference type="Pfam" id="PF00009">
    <property type="entry name" value="GTP_EFTU"/>
    <property type="match status" value="1"/>
</dbReference>
<dbReference type="InterPro" id="IPR035647">
    <property type="entry name" value="EFG_III/V"/>
</dbReference>
<dbReference type="SMART" id="SM00838">
    <property type="entry name" value="EFG_C"/>
    <property type="match status" value="1"/>
</dbReference>
<evidence type="ECO:0000256" key="4">
    <source>
        <dbReference type="HAMAP-Rule" id="MF_00849"/>
    </source>
</evidence>
<dbReference type="InterPro" id="IPR047043">
    <property type="entry name" value="BipA_III"/>
</dbReference>
<keyword evidence="4" id="KW-0378">Hydrolase</keyword>
<dbReference type="PRINTS" id="PR00315">
    <property type="entry name" value="ELONGATNFCT"/>
</dbReference>
<dbReference type="GO" id="GO:0000049">
    <property type="term" value="F:tRNA binding"/>
    <property type="evidence" value="ECO:0007669"/>
    <property type="project" value="UniProtKB-KW"/>
</dbReference>
<comment type="catalytic activity">
    <reaction evidence="3 4">
        <text>GTP + H2O = GDP + phosphate + H(+)</text>
        <dbReference type="Rhea" id="RHEA:19669"/>
        <dbReference type="ChEBI" id="CHEBI:15377"/>
        <dbReference type="ChEBI" id="CHEBI:15378"/>
        <dbReference type="ChEBI" id="CHEBI:37565"/>
        <dbReference type="ChEBI" id="CHEBI:43474"/>
        <dbReference type="ChEBI" id="CHEBI:58189"/>
    </reaction>
</comment>
<keyword evidence="4" id="KW-0690">Ribosome biogenesis</keyword>
<dbReference type="GO" id="GO:0043022">
    <property type="term" value="F:ribosome binding"/>
    <property type="evidence" value="ECO:0007669"/>
    <property type="project" value="UniProtKB-UniRule"/>
</dbReference>
<feature type="binding site" evidence="4">
    <location>
        <begin position="131"/>
        <end position="134"/>
    </location>
    <ligand>
        <name>GTP</name>
        <dbReference type="ChEBI" id="CHEBI:37565"/>
    </ligand>
</feature>
<dbReference type="GO" id="GO:0000027">
    <property type="term" value="P:ribosomal large subunit assembly"/>
    <property type="evidence" value="ECO:0007669"/>
    <property type="project" value="UniProtKB-UniRule"/>
</dbReference>
<proteinExistence type="inferred from homology"/>
<dbReference type="GO" id="GO:0019843">
    <property type="term" value="F:rRNA binding"/>
    <property type="evidence" value="ECO:0007669"/>
    <property type="project" value="UniProtKB-KW"/>
</dbReference>
<dbReference type="Pfam" id="PF14492">
    <property type="entry name" value="EFG_III"/>
    <property type="match status" value="1"/>
</dbReference>
<dbReference type="EMBL" id="FUWV01000002">
    <property type="protein sequence ID" value="SJZ44152.1"/>
    <property type="molecule type" value="Genomic_DNA"/>
</dbReference>
<dbReference type="FunFam" id="3.40.50.300:FF:000055">
    <property type="entry name" value="GTP-binding protein TypA"/>
    <property type="match status" value="1"/>
</dbReference>
<keyword evidence="4" id="KW-0963">Cytoplasm</keyword>
<dbReference type="Pfam" id="PF03144">
    <property type="entry name" value="GTP_EFTU_D2"/>
    <property type="match status" value="1"/>
</dbReference>
<dbReference type="InterPro" id="IPR000795">
    <property type="entry name" value="T_Tr_GTP-bd_dom"/>
</dbReference>
<dbReference type="InterPro" id="IPR006298">
    <property type="entry name" value="BipA"/>
</dbReference>
<dbReference type="FunFam" id="3.30.70.870:FF:000003">
    <property type="entry name" value="GTP-binding protein TypA"/>
    <property type="match status" value="1"/>
</dbReference>
<keyword evidence="4" id="KW-0699">rRNA-binding</keyword>
<dbReference type="Gene3D" id="3.30.70.240">
    <property type="match status" value="1"/>
</dbReference>
<feature type="binding site" evidence="4">
    <location>
        <begin position="18"/>
        <end position="23"/>
    </location>
    <ligand>
        <name>GTP</name>
        <dbReference type="ChEBI" id="CHEBI:37565"/>
    </ligand>
</feature>
<evidence type="ECO:0000256" key="1">
    <source>
        <dbReference type="ARBA" id="ARBA00022741"/>
    </source>
</evidence>
<comment type="subunit">
    <text evidence="4">Monomer.</text>
</comment>
<dbReference type="GO" id="GO:0005829">
    <property type="term" value="C:cytosol"/>
    <property type="evidence" value="ECO:0007669"/>
    <property type="project" value="TreeGrafter"/>
</dbReference>
<accession>A0A1T4KP09</accession>
<protein>
    <recommendedName>
        <fullName evidence="4">Large ribosomal subunit assembly factor BipA</fullName>
        <ecNumber evidence="4">3.6.5.-</ecNumber>
    </recommendedName>
    <alternativeName>
        <fullName evidence="4">GTP-binding protein BipA</fullName>
    </alternativeName>
</protein>
<evidence type="ECO:0000313" key="6">
    <source>
        <dbReference type="EMBL" id="SJZ44152.1"/>
    </source>
</evidence>
<keyword evidence="4" id="KW-0820">tRNA-binding</keyword>
<dbReference type="SUPFAM" id="SSF50447">
    <property type="entry name" value="Translation proteins"/>
    <property type="match status" value="1"/>
</dbReference>
<comment type="similarity">
    <text evidence="4">Belongs to the TRAFAC class translation factor GTPase superfamily. Classic translation factor GTPase family. BipA subfamily.</text>
</comment>
<dbReference type="FunFam" id="2.40.50.250:FF:000001">
    <property type="entry name" value="GTP-binding protein TypA"/>
    <property type="match status" value="1"/>
</dbReference>
<dbReference type="Pfam" id="PF21018">
    <property type="entry name" value="BipA_C"/>
    <property type="match status" value="1"/>
</dbReference>
<dbReference type="NCBIfam" id="TIGR01394">
    <property type="entry name" value="TypA_BipA"/>
    <property type="match status" value="1"/>
</dbReference>
<dbReference type="PROSITE" id="PS51722">
    <property type="entry name" value="G_TR_2"/>
    <property type="match status" value="1"/>
</dbReference>
<dbReference type="PANTHER" id="PTHR42908:SF8">
    <property type="entry name" value="TR-TYPE G DOMAIN-CONTAINING PROTEIN"/>
    <property type="match status" value="1"/>
</dbReference>
<dbReference type="GO" id="GO:0003924">
    <property type="term" value="F:GTPase activity"/>
    <property type="evidence" value="ECO:0007669"/>
    <property type="project" value="UniProtKB-UniRule"/>
</dbReference>
<dbReference type="GO" id="GO:1990904">
    <property type="term" value="C:ribonucleoprotein complex"/>
    <property type="evidence" value="ECO:0007669"/>
    <property type="project" value="TreeGrafter"/>
</dbReference>
<name>A0A1T4KP09_9FIRM</name>
<dbReference type="OrthoDB" id="9801591at2"/>
<gene>
    <name evidence="4" type="primary">bipA</name>
    <name evidence="6" type="ORF">SAMN02745973_00635</name>
</gene>
<feature type="domain" description="Tr-type G" evidence="5">
    <location>
        <begin position="6"/>
        <end position="201"/>
    </location>
</feature>
<dbReference type="PROSITE" id="PS00301">
    <property type="entry name" value="G_TR_1"/>
    <property type="match status" value="1"/>
</dbReference>
<dbReference type="InterPro" id="IPR035651">
    <property type="entry name" value="BipA_V"/>
</dbReference>
<dbReference type="AlphaFoldDB" id="A0A1T4KP09"/>
<dbReference type="FunFam" id="3.30.70.240:FF:000002">
    <property type="entry name" value="GTP-binding protein TypA"/>
    <property type="match status" value="1"/>
</dbReference>
<dbReference type="InterPro" id="IPR041095">
    <property type="entry name" value="EFG_II"/>
</dbReference>
<dbReference type="CDD" id="cd16263">
    <property type="entry name" value="BipA_III"/>
    <property type="match status" value="1"/>
</dbReference>
<dbReference type="Gene3D" id="2.40.30.10">
    <property type="entry name" value="Translation factors"/>
    <property type="match status" value="1"/>
</dbReference>
<dbReference type="SUPFAM" id="SSF54980">
    <property type="entry name" value="EF-G C-terminal domain-like"/>
    <property type="match status" value="2"/>
</dbReference>
<dbReference type="GO" id="GO:0009409">
    <property type="term" value="P:response to cold"/>
    <property type="evidence" value="ECO:0007669"/>
    <property type="project" value="UniProtKB-ARBA"/>
</dbReference>